<evidence type="ECO:0000313" key="3">
    <source>
        <dbReference type="Proteomes" id="UP000027265"/>
    </source>
</evidence>
<sequence length="120" mass="13539">RDEMENLIQQMGAMSLDDLAYGVLYYQALKLDPDIKKVIRAPWITNTNQTYNRTNLPRAGNTMGGPRGPGLCGMTQRCFGCNETRHMMNGCPKLNELLMKGVITKDEVGRIIMMDGTRIR</sequence>
<name>A0A067Q5F8_9AGAM</name>
<evidence type="ECO:0000256" key="1">
    <source>
        <dbReference type="ARBA" id="ARBA00022664"/>
    </source>
</evidence>
<dbReference type="AlphaFoldDB" id="A0A067Q5F8"/>
<evidence type="ECO:0000313" key="2">
    <source>
        <dbReference type="EMBL" id="KDQ62219.1"/>
    </source>
</evidence>
<keyword evidence="3" id="KW-1185">Reference proteome</keyword>
<feature type="non-terminal residue" evidence="2">
    <location>
        <position position="1"/>
    </location>
</feature>
<proteinExistence type="predicted"/>
<dbReference type="GO" id="GO:0006397">
    <property type="term" value="P:mRNA processing"/>
    <property type="evidence" value="ECO:0007669"/>
    <property type="project" value="UniProtKB-KW"/>
</dbReference>
<organism evidence="2 3">
    <name type="scientific">Jaapia argillacea MUCL 33604</name>
    <dbReference type="NCBI Taxonomy" id="933084"/>
    <lineage>
        <taxon>Eukaryota</taxon>
        <taxon>Fungi</taxon>
        <taxon>Dikarya</taxon>
        <taxon>Basidiomycota</taxon>
        <taxon>Agaricomycotina</taxon>
        <taxon>Agaricomycetes</taxon>
        <taxon>Agaricomycetidae</taxon>
        <taxon>Jaapiales</taxon>
        <taxon>Jaapiaceae</taxon>
        <taxon>Jaapia</taxon>
    </lineage>
</organism>
<dbReference type="HOGENOM" id="CLU_2326400_0_0_1"/>
<reference evidence="3" key="1">
    <citation type="journal article" date="2014" name="Proc. Natl. Acad. Sci. U.S.A.">
        <title>Extensive sampling of basidiomycete genomes demonstrates inadequacy of the white-rot/brown-rot paradigm for wood decay fungi.</title>
        <authorList>
            <person name="Riley R."/>
            <person name="Salamov A.A."/>
            <person name="Brown D.W."/>
            <person name="Nagy L.G."/>
            <person name="Floudas D."/>
            <person name="Held B.W."/>
            <person name="Levasseur A."/>
            <person name="Lombard V."/>
            <person name="Morin E."/>
            <person name="Otillar R."/>
            <person name="Lindquist E.A."/>
            <person name="Sun H."/>
            <person name="LaButti K.M."/>
            <person name="Schmutz J."/>
            <person name="Jabbour D."/>
            <person name="Luo H."/>
            <person name="Baker S.E."/>
            <person name="Pisabarro A.G."/>
            <person name="Walton J.D."/>
            <person name="Blanchette R.A."/>
            <person name="Henrissat B."/>
            <person name="Martin F."/>
            <person name="Cullen D."/>
            <person name="Hibbett D.S."/>
            <person name="Grigoriev I.V."/>
        </authorList>
    </citation>
    <scope>NUCLEOTIDE SEQUENCE [LARGE SCALE GENOMIC DNA]</scope>
    <source>
        <strain evidence="3">MUCL 33604</strain>
    </source>
</reference>
<dbReference type="InParanoid" id="A0A067Q5F8"/>
<gene>
    <name evidence="2" type="ORF">JAAARDRAFT_122346</name>
</gene>
<protein>
    <recommendedName>
        <fullName evidence="4">CCHC-type domain-containing protein</fullName>
    </recommendedName>
</protein>
<dbReference type="GO" id="GO:0008270">
    <property type="term" value="F:zinc ion binding"/>
    <property type="evidence" value="ECO:0007669"/>
    <property type="project" value="InterPro"/>
</dbReference>
<dbReference type="SUPFAM" id="SSF57756">
    <property type="entry name" value="Retrovirus zinc finger-like domains"/>
    <property type="match status" value="1"/>
</dbReference>
<dbReference type="InterPro" id="IPR036875">
    <property type="entry name" value="Znf_CCHC_sf"/>
</dbReference>
<dbReference type="GO" id="GO:0003676">
    <property type="term" value="F:nucleic acid binding"/>
    <property type="evidence" value="ECO:0007669"/>
    <property type="project" value="InterPro"/>
</dbReference>
<dbReference type="OrthoDB" id="3268646at2759"/>
<keyword evidence="1" id="KW-0507">mRNA processing</keyword>
<dbReference type="Proteomes" id="UP000027265">
    <property type="component" value="Unassembled WGS sequence"/>
</dbReference>
<dbReference type="EMBL" id="KL197711">
    <property type="protein sequence ID" value="KDQ62219.1"/>
    <property type="molecule type" value="Genomic_DNA"/>
</dbReference>
<evidence type="ECO:0008006" key="4">
    <source>
        <dbReference type="Google" id="ProtNLM"/>
    </source>
</evidence>
<accession>A0A067Q5F8</accession>